<protein>
    <recommendedName>
        <fullName evidence="8">Zn(2)-C6 fungal-type domain-containing protein</fullName>
    </recommendedName>
</protein>
<dbReference type="PROSITE" id="PS50048">
    <property type="entry name" value="ZN2_CY6_FUNGAL_2"/>
    <property type="match status" value="1"/>
</dbReference>
<dbReference type="EMBL" id="ML743557">
    <property type="protein sequence ID" value="KAE8141737.1"/>
    <property type="molecule type" value="Genomic_DNA"/>
</dbReference>
<dbReference type="AlphaFoldDB" id="A0A5N6T5Z0"/>
<dbReference type="Proteomes" id="UP000325672">
    <property type="component" value="Unassembled WGS sequence"/>
</dbReference>
<dbReference type="OrthoDB" id="2740448at2759"/>
<evidence type="ECO:0000256" key="2">
    <source>
        <dbReference type="ARBA" id="ARBA00022833"/>
    </source>
</evidence>
<evidence type="ECO:0000256" key="6">
    <source>
        <dbReference type="ARBA" id="ARBA00023242"/>
    </source>
</evidence>
<feature type="region of interest" description="Disordered" evidence="7">
    <location>
        <begin position="67"/>
        <end position="111"/>
    </location>
</feature>
<keyword evidence="2" id="KW-0862">Zinc</keyword>
<dbReference type="InterPro" id="IPR036864">
    <property type="entry name" value="Zn2-C6_fun-type_DNA-bd_sf"/>
</dbReference>
<dbReference type="GO" id="GO:0005634">
    <property type="term" value="C:nucleus"/>
    <property type="evidence" value="ECO:0007669"/>
    <property type="project" value="InterPro"/>
</dbReference>
<evidence type="ECO:0000259" key="8">
    <source>
        <dbReference type="PROSITE" id="PS50048"/>
    </source>
</evidence>
<dbReference type="RefSeq" id="XP_031917800.1">
    <property type="nucleotide sequence ID" value="XM_032058912.1"/>
</dbReference>
<accession>A0A5N6T5Z0</accession>
<dbReference type="PANTHER" id="PTHR31069">
    <property type="entry name" value="OLEATE-ACTIVATED TRANSCRIPTION FACTOR 1-RELATED"/>
    <property type="match status" value="1"/>
</dbReference>
<dbReference type="PRINTS" id="PR00755">
    <property type="entry name" value="AFLATOXINBRP"/>
</dbReference>
<evidence type="ECO:0000313" key="9">
    <source>
        <dbReference type="EMBL" id="KAE8141737.1"/>
    </source>
</evidence>
<dbReference type="GO" id="GO:0000981">
    <property type="term" value="F:DNA-binding transcription factor activity, RNA polymerase II-specific"/>
    <property type="evidence" value="ECO:0007669"/>
    <property type="project" value="InterPro"/>
</dbReference>
<keyword evidence="3" id="KW-0805">Transcription regulation</keyword>
<dbReference type="GO" id="GO:0009893">
    <property type="term" value="P:positive regulation of metabolic process"/>
    <property type="evidence" value="ECO:0007669"/>
    <property type="project" value="UniProtKB-ARBA"/>
</dbReference>
<reference evidence="9 10" key="1">
    <citation type="submission" date="2019-04" db="EMBL/GenBank/DDBJ databases">
        <title>Friends and foes A comparative genomics study of 23 Aspergillus species from section Flavi.</title>
        <authorList>
            <consortium name="DOE Joint Genome Institute"/>
            <person name="Kjaerbolling I."/>
            <person name="Vesth T."/>
            <person name="Frisvad J.C."/>
            <person name="Nybo J.L."/>
            <person name="Theobald S."/>
            <person name="Kildgaard S."/>
            <person name="Isbrandt T."/>
            <person name="Kuo A."/>
            <person name="Sato A."/>
            <person name="Lyhne E.K."/>
            <person name="Kogle M.E."/>
            <person name="Wiebenga A."/>
            <person name="Kun R.S."/>
            <person name="Lubbers R.J."/>
            <person name="Makela M.R."/>
            <person name="Barry K."/>
            <person name="Chovatia M."/>
            <person name="Clum A."/>
            <person name="Daum C."/>
            <person name="Haridas S."/>
            <person name="He G."/>
            <person name="LaButti K."/>
            <person name="Lipzen A."/>
            <person name="Mondo S."/>
            <person name="Riley R."/>
            <person name="Salamov A."/>
            <person name="Simmons B.A."/>
            <person name="Magnuson J.K."/>
            <person name="Henrissat B."/>
            <person name="Mortensen U.H."/>
            <person name="Larsen T.O."/>
            <person name="Devries R.P."/>
            <person name="Grigoriev I.V."/>
            <person name="Machida M."/>
            <person name="Baker S.E."/>
            <person name="Andersen M.R."/>
        </authorList>
    </citation>
    <scope>NUCLEOTIDE SEQUENCE [LARGE SCALE GENOMIC DNA]</scope>
    <source>
        <strain evidence="9 10">CBS 117625</strain>
    </source>
</reference>
<evidence type="ECO:0000256" key="7">
    <source>
        <dbReference type="SAM" id="MobiDB-lite"/>
    </source>
</evidence>
<dbReference type="GeneID" id="43643122"/>
<keyword evidence="5" id="KW-0804">Transcription</keyword>
<dbReference type="GO" id="GO:0003677">
    <property type="term" value="F:DNA binding"/>
    <property type="evidence" value="ECO:0007669"/>
    <property type="project" value="UniProtKB-KW"/>
</dbReference>
<evidence type="ECO:0000256" key="3">
    <source>
        <dbReference type="ARBA" id="ARBA00023015"/>
    </source>
</evidence>
<keyword evidence="4" id="KW-0238">DNA-binding</keyword>
<keyword evidence="1" id="KW-0479">Metal-binding</keyword>
<dbReference type="GO" id="GO:0045122">
    <property type="term" value="P:aflatoxin biosynthetic process"/>
    <property type="evidence" value="ECO:0007669"/>
    <property type="project" value="InterPro"/>
</dbReference>
<name>A0A5N6T5Z0_ASPPS</name>
<gene>
    <name evidence="9" type="ORF">BDV38DRAFT_279084</name>
</gene>
<dbReference type="GO" id="GO:0008270">
    <property type="term" value="F:zinc ion binding"/>
    <property type="evidence" value="ECO:0007669"/>
    <property type="project" value="InterPro"/>
</dbReference>
<keyword evidence="6" id="KW-0539">Nucleus</keyword>
<evidence type="ECO:0000256" key="4">
    <source>
        <dbReference type="ARBA" id="ARBA00023125"/>
    </source>
</evidence>
<dbReference type="InterPro" id="IPR013700">
    <property type="entry name" value="AflR"/>
</dbReference>
<organism evidence="9 10">
    <name type="scientific">Aspergillus pseudotamarii</name>
    <dbReference type="NCBI Taxonomy" id="132259"/>
    <lineage>
        <taxon>Eukaryota</taxon>
        <taxon>Fungi</taxon>
        <taxon>Dikarya</taxon>
        <taxon>Ascomycota</taxon>
        <taxon>Pezizomycotina</taxon>
        <taxon>Eurotiomycetes</taxon>
        <taxon>Eurotiomycetidae</taxon>
        <taxon>Eurotiales</taxon>
        <taxon>Aspergillaceae</taxon>
        <taxon>Aspergillus</taxon>
        <taxon>Aspergillus subgen. Circumdati</taxon>
    </lineage>
</organism>
<dbReference type="Pfam" id="PF08493">
    <property type="entry name" value="AflR"/>
    <property type="match status" value="1"/>
</dbReference>
<dbReference type="CDD" id="cd00067">
    <property type="entry name" value="GAL4"/>
    <property type="match status" value="1"/>
</dbReference>
<keyword evidence="10" id="KW-1185">Reference proteome</keyword>
<evidence type="ECO:0000313" key="10">
    <source>
        <dbReference type="Proteomes" id="UP000325672"/>
    </source>
</evidence>
<evidence type="ECO:0000256" key="5">
    <source>
        <dbReference type="ARBA" id="ARBA00023163"/>
    </source>
</evidence>
<dbReference type="Gene3D" id="4.10.240.10">
    <property type="entry name" value="Zn(2)-C6 fungal-type DNA-binding domain"/>
    <property type="match status" value="1"/>
</dbReference>
<sequence length="390" mass="43002">MSTTRTPSHRSGKPVKLRATCDFCALSKVKCDRGQPHCVRCTRSGIHCNYSESRRIGKAWHHCASSTVRSTSSTMQDTRPKQQAMAQNPQRGDSPGDSRPPSAANGAMSPYDPYQSSNYATPFSIFHTLPYTGPESTIRSQTHPELYPSADGAVAPVLRSPESADMSLPDIPHMAQLRTNDMTKECPWNLHYNQSWSAMIAEPTTDIGDVEDCITRAAAVLQTVRDPRIPCMRSNTPPLNHIQSLDATLDDGRTAMNTVKGILGCPCAQGIRVALLLVLIIQQVMDSYQTLLTRQHDTHRDESPLSMSLSTYDAPMAIGRYLLDSDLRSKIIVQVLSSELDKIGSILDILTQHAQGMSHRPDALILGTYIDSLQATREKALELLQQGNEF</sequence>
<feature type="domain" description="Zn(2)-C6 fungal-type" evidence="8">
    <location>
        <begin position="20"/>
        <end position="50"/>
    </location>
</feature>
<evidence type="ECO:0000256" key="1">
    <source>
        <dbReference type="ARBA" id="ARBA00022723"/>
    </source>
</evidence>
<dbReference type="SMART" id="SM00066">
    <property type="entry name" value="GAL4"/>
    <property type="match status" value="1"/>
</dbReference>
<proteinExistence type="predicted"/>
<dbReference type="SUPFAM" id="SSF57701">
    <property type="entry name" value="Zn2/Cys6 DNA-binding domain"/>
    <property type="match status" value="1"/>
</dbReference>
<dbReference type="InterPro" id="IPR050675">
    <property type="entry name" value="OAF3"/>
</dbReference>
<dbReference type="PANTHER" id="PTHR31069:SF31">
    <property type="entry name" value="MONODICTYPHENONE CLUSTER TRANSCRIPTION FACTOR-RELATED"/>
    <property type="match status" value="1"/>
</dbReference>
<feature type="compositionally biased region" description="Polar residues" evidence="7">
    <location>
        <begin position="67"/>
        <end position="77"/>
    </location>
</feature>
<dbReference type="InterPro" id="IPR001138">
    <property type="entry name" value="Zn2Cys6_DnaBD"/>
</dbReference>
<dbReference type="PROSITE" id="PS00463">
    <property type="entry name" value="ZN2_CY6_FUNGAL_1"/>
    <property type="match status" value="1"/>
</dbReference>
<dbReference type="Pfam" id="PF00172">
    <property type="entry name" value="Zn_clus"/>
    <property type="match status" value="1"/>
</dbReference>